<sequence>MWPGRNERSSGATGELAWQHNAAAPEGRPSAAFKRSERRVMLSVVSQNNVITTYRYYAPIYDRLFGRVLEDGRRKMCRLVERLRPTDLLEVGVGTGLTLHRYPPETNITGVDLSQEMLDKAQDRARCPRTGRLQLLRMDAEALQFPDDSFDCVAVPYVLSVTPDPHRLVAEIRRVCKPDGHILILNHFSGSGFWMFFEWMSSRLANRIGFRSTFAYAEHIERHEWQVLSVQNANLMGLSKLVHIRNVKRA</sequence>
<proteinExistence type="predicted"/>
<evidence type="ECO:0000313" key="3">
    <source>
        <dbReference type="EMBL" id="MBL0425519.1"/>
    </source>
</evidence>
<gene>
    <name evidence="3" type="ORF">JI746_10410</name>
</gene>
<keyword evidence="4" id="KW-1185">Reference proteome</keyword>
<dbReference type="CDD" id="cd02440">
    <property type="entry name" value="AdoMet_MTases"/>
    <property type="match status" value="1"/>
</dbReference>
<dbReference type="InterPro" id="IPR013216">
    <property type="entry name" value="Methyltransf_11"/>
</dbReference>
<accession>A0ABS1JMQ0</accession>
<evidence type="ECO:0000256" key="1">
    <source>
        <dbReference type="SAM" id="MobiDB-lite"/>
    </source>
</evidence>
<dbReference type="GO" id="GO:0032259">
    <property type="term" value="P:methylation"/>
    <property type="evidence" value="ECO:0007669"/>
    <property type="project" value="UniProtKB-KW"/>
</dbReference>
<feature type="domain" description="Methyltransferase type 11" evidence="2">
    <location>
        <begin position="89"/>
        <end position="184"/>
    </location>
</feature>
<dbReference type="Proteomes" id="UP000622707">
    <property type="component" value="Unassembled WGS sequence"/>
</dbReference>
<dbReference type="SUPFAM" id="SSF53335">
    <property type="entry name" value="S-adenosyl-L-methionine-dependent methyltransferases"/>
    <property type="match status" value="1"/>
</dbReference>
<dbReference type="Pfam" id="PF08241">
    <property type="entry name" value="Methyltransf_11"/>
    <property type="match status" value="1"/>
</dbReference>
<dbReference type="PANTHER" id="PTHR42912:SF96">
    <property type="entry name" value="METHYLTRANSFERASE DOMAIN-CONTAINING PROTEIN"/>
    <property type="match status" value="1"/>
</dbReference>
<reference evidence="3 4" key="1">
    <citation type="journal article" date="2017" name="Int. J. Syst. Evol. Microbiol.">
        <title>Ramlibacter alkalitolerans sp. nov., alkali-tolerant bacterium isolated from soil of ginseng.</title>
        <authorList>
            <person name="Lee D.H."/>
            <person name="Cha C.J."/>
        </authorList>
    </citation>
    <scope>NUCLEOTIDE SEQUENCE [LARGE SCALE GENOMIC DNA]</scope>
    <source>
        <strain evidence="3 4">KACC 19305</strain>
    </source>
</reference>
<feature type="region of interest" description="Disordered" evidence="1">
    <location>
        <begin position="1"/>
        <end position="31"/>
    </location>
</feature>
<dbReference type="InterPro" id="IPR050508">
    <property type="entry name" value="Methyltransf_Superfamily"/>
</dbReference>
<protein>
    <submittedName>
        <fullName evidence="3">Methyltransferase domain-containing protein</fullName>
    </submittedName>
</protein>
<comment type="caution">
    <text evidence="3">The sequence shown here is derived from an EMBL/GenBank/DDBJ whole genome shotgun (WGS) entry which is preliminary data.</text>
</comment>
<dbReference type="PANTHER" id="PTHR42912">
    <property type="entry name" value="METHYLTRANSFERASE"/>
    <property type="match status" value="1"/>
</dbReference>
<dbReference type="GO" id="GO:0008168">
    <property type="term" value="F:methyltransferase activity"/>
    <property type="evidence" value="ECO:0007669"/>
    <property type="project" value="UniProtKB-KW"/>
</dbReference>
<dbReference type="EMBL" id="JAEQND010000005">
    <property type="protein sequence ID" value="MBL0425519.1"/>
    <property type="molecule type" value="Genomic_DNA"/>
</dbReference>
<name>A0ABS1JMQ0_9BURK</name>
<evidence type="ECO:0000259" key="2">
    <source>
        <dbReference type="Pfam" id="PF08241"/>
    </source>
</evidence>
<dbReference type="Gene3D" id="3.40.50.150">
    <property type="entry name" value="Vaccinia Virus protein VP39"/>
    <property type="match status" value="1"/>
</dbReference>
<keyword evidence="3" id="KW-0489">Methyltransferase</keyword>
<dbReference type="RefSeq" id="WP_201689194.1">
    <property type="nucleotide sequence ID" value="NZ_JAEQND010000005.1"/>
</dbReference>
<keyword evidence="3" id="KW-0808">Transferase</keyword>
<dbReference type="InterPro" id="IPR029063">
    <property type="entry name" value="SAM-dependent_MTases_sf"/>
</dbReference>
<organism evidence="3 4">
    <name type="scientific">Ramlibacter alkalitolerans</name>
    <dbReference type="NCBI Taxonomy" id="2039631"/>
    <lineage>
        <taxon>Bacteria</taxon>
        <taxon>Pseudomonadati</taxon>
        <taxon>Pseudomonadota</taxon>
        <taxon>Betaproteobacteria</taxon>
        <taxon>Burkholderiales</taxon>
        <taxon>Comamonadaceae</taxon>
        <taxon>Ramlibacter</taxon>
    </lineage>
</organism>
<evidence type="ECO:0000313" key="4">
    <source>
        <dbReference type="Proteomes" id="UP000622707"/>
    </source>
</evidence>